<comment type="caution">
    <text evidence="1">The sequence shown here is derived from an EMBL/GenBank/DDBJ whole genome shotgun (WGS) entry which is preliminary data.</text>
</comment>
<dbReference type="OrthoDB" id="9758243at2"/>
<dbReference type="EMBL" id="QUNS01000002">
    <property type="protein sequence ID" value="REH54540.1"/>
    <property type="molecule type" value="Genomic_DNA"/>
</dbReference>
<accession>A0A3E0I7C3</accession>
<dbReference type="AlphaFoldDB" id="A0A3E0I7C3"/>
<organism evidence="1 2">
    <name type="scientific">Tenacibaculum gallaicum</name>
    <dbReference type="NCBI Taxonomy" id="561505"/>
    <lineage>
        <taxon>Bacteria</taxon>
        <taxon>Pseudomonadati</taxon>
        <taxon>Bacteroidota</taxon>
        <taxon>Flavobacteriia</taxon>
        <taxon>Flavobacteriales</taxon>
        <taxon>Flavobacteriaceae</taxon>
        <taxon>Tenacibaculum</taxon>
    </lineage>
</organism>
<name>A0A3E0I7C3_9FLAO</name>
<sequence length="124" mass="14042">MKKKLIILGIIGMFIGGVLLYNNHIENKYPTSKSSHKKETSTYFSNEKAAYAAQKFVERQLKSPSTAKFPSLNKSKVEKSNNEYKISSYVDSQNGFGAMIRSNYTVKLRKKENGNISLININIK</sequence>
<reference evidence="1 2" key="1">
    <citation type="submission" date="2018-08" db="EMBL/GenBank/DDBJ databases">
        <title>Genomic Encyclopedia of Type Strains, Phase IV (KMG-IV): sequencing the most valuable type-strain genomes for metagenomic binning, comparative biology and taxonomic classification.</title>
        <authorList>
            <person name="Goeker M."/>
        </authorList>
    </citation>
    <scope>NUCLEOTIDE SEQUENCE [LARGE SCALE GENOMIC DNA]</scope>
    <source>
        <strain evidence="1 2">DSM 18841</strain>
    </source>
</reference>
<protein>
    <submittedName>
        <fullName evidence="1">Uncharacterized protein</fullName>
    </submittedName>
</protein>
<evidence type="ECO:0000313" key="2">
    <source>
        <dbReference type="Proteomes" id="UP000256884"/>
    </source>
</evidence>
<gene>
    <name evidence="1" type="ORF">C7448_10260</name>
</gene>
<dbReference type="Proteomes" id="UP000256884">
    <property type="component" value="Unassembled WGS sequence"/>
</dbReference>
<proteinExistence type="predicted"/>
<keyword evidence="2" id="KW-1185">Reference proteome</keyword>
<evidence type="ECO:0000313" key="1">
    <source>
        <dbReference type="EMBL" id="REH54540.1"/>
    </source>
</evidence>
<dbReference type="RefSeq" id="WP_115900194.1">
    <property type="nucleotide sequence ID" value="NZ_QUNS01000002.1"/>
</dbReference>